<dbReference type="PROSITE" id="PS50949">
    <property type="entry name" value="HTH_GNTR"/>
    <property type="match status" value="1"/>
</dbReference>
<dbReference type="Pfam" id="PF00155">
    <property type="entry name" value="Aminotran_1_2"/>
    <property type="match status" value="1"/>
</dbReference>
<keyword evidence="5" id="KW-0804">Transcription</keyword>
<reference evidence="7 8" key="1">
    <citation type="submission" date="2021-01" db="EMBL/GenBank/DDBJ databases">
        <title>Complete genome sequence of Pantoea eucrina OB49, a heavy metal tolerant bacterium with PGPR potential isolated from wheat in Algeria.</title>
        <authorList>
            <person name="Lekired A."/>
            <person name="Ouzari I.H."/>
        </authorList>
    </citation>
    <scope>NUCLEOTIDE SEQUENCE [LARGE SCALE GENOMIC DNA]</scope>
    <source>
        <strain evidence="7 8">OB49</strain>
    </source>
</reference>
<dbReference type="InterPro" id="IPR000524">
    <property type="entry name" value="Tscrpt_reg_HTH_GntR"/>
</dbReference>
<dbReference type="Gene3D" id="3.90.1150.10">
    <property type="entry name" value="Aspartate Aminotransferase, domain 1"/>
    <property type="match status" value="1"/>
</dbReference>
<dbReference type="EMBL" id="JAFCXS010000018">
    <property type="protein sequence ID" value="MBM0749215.1"/>
    <property type="molecule type" value="Genomic_DNA"/>
</dbReference>
<dbReference type="Proteomes" id="UP000809137">
    <property type="component" value="Unassembled WGS sequence"/>
</dbReference>
<evidence type="ECO:0000313" key="8">
    <source>
        <dbReference type="Proteomes" id="UP000809137"/>
    </source>
</evidence>
<dbReference type="PANTHER" id="PTHR46577:SF2">
    <property type="entry name" value="TRANSCRIPTIONAL REGULATORY PROTEIN"/>
    <property type="match status" value="1"/>
</dbReference>
<dbReference type="InterPro" id="IPR051446">
    <property type="entry name" value="HTH_trans_reg/aminotransferase"/>
</dbReference>
<evidence type="ECO:0000259" key="6">
    <source>
        <dbReference type="PROSITE" id="PS50949"/>
    </source>
</evidence>
<dbReference type="CDD" id="cd00609">
    <property type="entry name" value="AAT_like"/>
    <property type="match status" value="1"/>
</dbReference>
<keyword evidence="7" id="KW-0032">Aminotransferase</keyword>
<proteinExistence type="inferred from homology"/>
<dbReference type="InterPro" id="IPR015422">
    <property type="entry name" value="PyrdxlP-dep_Trfase_small"/>
</dbReference>
<evidence type="ECO:0000256" key="4">
    <source>
        <dbReference type="ARBA" id="ARBA00023125"/>
    </source>
</evidence>
<evidence type="ECO:0000313" key="7">
    <source>
        <dbReference type="EMBL" id="MBM0749215.1"/>
    </source>
</evidence>
<dbReference type="SUPFAM" id="SSF53383">
    <property type="entry name" value="PLP-dependent transferases"/>
    <property type="match status" value="1"/>
</dbReference>
<dbReference type="GO" id="GO:0008483">
    <property type="term" value="F:transaminase activity"/>
    <property type="evidence" value="ECO:0007669"/>
    <property type="project" value="UniProtKB-KW"/>
</dbReference>
<comment type="caution">
    <text evidence="7">The sequence shown here is derived from an EMBL/GenBank/DDBJ whole genome shotgun (WGS) entry which is preliminary data.</text>
</comment>
<protein>
    <submittedName>
        <fullName evidence="7">PLP-dependent aminotransferase family protein</fullName>
    </submittedName>
</protein>
<name>A0ABS1Z9V0_9GAMM</name>
<dbReference type="InterPro" id="IPR004839">
    <property type="entry name" value="Aminotransferase_I/II_large"/>
</dbReference>
<dbReference type="InterPro" id="IPR015424">
    <property type="entry name" value="PyrdxlP-dep_Trfase"/>
</dbReference>
<keyword evidence="2" id="KW-0663">Pyridoxal phosphate</keyword>
<dbReference type="InterPro" id="IPR015421">
    <property type="entry name" value="PyrdxlP-dep_Trfase_major"/>
</dbReference>
<keyword evidence="8" id="KW-1185">Reference proteome</keyword>
<comment type="similarity">
    <text evidence="1">In the C-terminal section; belongs to the class-I pyridoxal-phosphate-dependent aminotransferase family.</text>
</comment>
<dbReference type="Gene3D" id="1.10.10.10">
    <property type="entry name" value="Winged helix-like DNA-binding domain superfamily/Winged helix DNA-binding domain"/>
    <property type="match status" value="1"/>
</dbReference>
<dbReference type="PANTHER" id="PTHR46577">
    <property type="entry name" value="HTH-TYPE TRANSCRIPTIONAL REGULATORY PROTEIN GABR"/>
    <property type="match status" value="1"/>
</dbReference>
<evidence type="ECO:0000256" key="3">
    <source>
        <dbReference type="ARBA" id="ARBA00023015"/>
    </source>
</evidence>
<dbReference type="InterPro" id="IPR036388">
    <property type="entry name" value="WH-like_DNA-bd_sf"/>
</dbReference>
<feature type="domain" description="HTH gntR-type" evidence="6">
    <location>
        <begin position="37"/>
        <end position="105"/>
    </location>
</feature>
<sequence>MATETVIQYCNGYSHTFSALYLSLPEAIVSLAFTDDQPRYQQLAAKFADAIHQGSLRPGARLPAIRRVAQSHQLSVNTVISAWQLLEDRGLIEARPQSGYYVRGVLPAVTLQPQPPTAESGDPDAQKLALIEQVFAAQNNPDYTNISLACPQDSELFPSAKLGRITAALIRRQGDIIGRYALPPGSERLREEIARRSVHTGLNLTAQAITLTHGCMEALQLALRAVTQPGDCIGLESPTYFFLFPLLASLGLKALEIPTDPQRGLSLDALEMLLQEQRIQALIAMPGAQNPLGYVMPLENKKRLAALMNHYRIPLIEDGLYDELQFDWPLSPPVKAFDRDGWVIYCTSFTKTVAPDFRIGWTAAGRFHASIARLKAVSSMTESRLLSETLAEFLASGGYDHHLRSLRRRYAANLDAARGILARHFPQGTRATLPRGGFVFWVELPGKIDTVLLFNRLLQEQICVTPGALYTLSERYRHALRLSCCYPFDARYTRALARTGALACEMSGIAPAAS</sequence>
<dbReference type="CDD" id="cd07377">
    <property type="entry name" value="WHTH_GntR"/>
    <property type="match status" value="1"/>
</dbReference>
<organism evidence="7 8">
    <name type="scientific">Pantoea eucrina</name>
    <dbReference type="NCBI Taxonomy" id="472693"/>
    <lineage>
        <taxon>Bacteria</taxon>
        <taxon>Pseudomonadati</taxon>
        <taxon>Pseudomonadota</taxon>
        <taxon>Gammaproteobacteria</taxon>
        <taxon>Enterobacterales</taxon>
        <taxon>Erwiniaceae</taxon>
        <taxon>Pantoea</taxon>
    </lineage>
</organism>
<evidence type="ECO:0000256" key="5">
    <source>
        <dbReference type="ARBA" id="ARBA00023163"/>
    </source>
</evidence>
<keyword evidence="3" id="KW-0805">Transcription regulation</keyword>
<evidence type="ECO:0000256" key="1">
    <source>
        <dbReference type="ARBA" id="ARBA00005384"/>
    </source>
</evidence>
<dbReference type="SMART" id="SM00345">
    <property type="entry name" value="HTH_GNTR"/>
    <property type="match status" value="1"/>
</dbReference>
<keyword evidence="7" id="KW-0808">Transferase</keyword>
<dbReference type="Gene3D" id="3.40.640.10">
    <property type="entry name" value="Type I PLP-dependent aspartate aminotransferase-like (Major domain)"/>
    <property type="match status" value="1"/>
</dbReference>
<gene>
    <name evidence="7" type="ORF">JJB79_17650</name>
</gene>
<dbReference type="Pfam" id="PF00392">
    <property type="entry name" value="GntR"/>
    <property type="match status" value="1"/>
</dbReference>
<dbReference type="SUPFAM" id="SSF46785">
    <property type="entry name" value="Winged helix' DNA-binding domain"/>
    <property type="match status" value="1"/>
</dbReference>
<evidence type="ECO:0000256" key="2">
    <source>
        <dbReference type="ARBA" id="ARBA00022898"/>
    </source>
</evidence>
<dbReference type="InterPro" id="IPR036390">
    <property type="entry name" value="WH_DNA-bd_sf"/>
</dbReference>
<accession>A0ABS1Z9V0</accession>
<keyword evidence="4" id="KW-0238">DNA-binding</keyword>